<reference evidence="1" key="1">
    <citation type="journal article" date="2020" name="Fungal Divers.">
        <title>Resolving the Mortierellaceae phylogeny through synthesis of multi-gene phylogenetics and phylogenomics.</title>
        <authorList>
            <person name="Vandepol N."/>
            <person name="Liber J."/>
            <person name="Desiro A."/>
            <person name="Na H."/>
            <person name="Kennedy M."/>
            <person name="Barry K."/>
            <person name="Grigoriev I.V."/>
            <person name="Miller A.N."/>
            <person name="O'Donnell K."/>
            <person name="Stajich J.E."/>
            <person name="Bonito G."/>
        </authorList>
    </citation>
    <scope>NUCLEOTIDE SEQUENCE</scope>
    <source>
        <strain evidence="1">NVP60</strain>
    </source>
</reference>
<evidence type="ECO:0000313" key="2">
    <source>
        <dbReference type="Proteomes" id="UP000823405"/>
    </source>
</evidence>
<accession>A0A9P6QQ64</accession>
<name>A0A9P6QQ64_9FUNG</name>
<evidence type="ECO:0000313" key="1">
    <source>
        <dbReference type="EMBL" id="KAG0274383.1"/>
    </source>
</evidence>
<gene>
    <name evidence="1" type="ORF">BGZ97_010524</name>
</gene>
<comment type="caution">
    <text evidence="1">The sequence shown here is derived from an EMBL/GenBank/DDBJ whole genome shotgun (WGS) entry which is preliminary data.</text>
</comment>
<dbReference type="OrthoDB" id="2378034at2759"/>
<protein>
    <submittedName>
        <fullName evidence="1">Uncharacterized protein</fullName>
    </submittedName>
</protein>
<dbReference type="AlphaFoldDB" id="A0A9P6QQ64"/>
<organism evidence="1 2">
    <name type="scientific">Linnemannia gamsii</name>
    <dbReference type="NCBI Taxonomy" id="64522"/>
    <lineage>
        <taxon>Eukaryota</taxon>
        <taxon>Fungi</taxon>
        <taxon>Fungi incertae sedis</taxon>
        <taxon>Mucoromycota</taxon>
        <taxon>Mortierellomycotina</taxon>
        <taxon>Mortierellomycetes</taxon>
        <taxon>Mortierellales</taxon>
        <taxon>Mortierellaceae</taxon>
        <taxon>Linnemannia</taxon>
    </lineage>
</organism>
<proteinExistence type="predicted"/>
<feature type="non-terminal residue" evidence="1">
    <location>
        <position position="1"/>
    </location>
</feature>
<dbReference type="Proteomes" id="UP000823405">
    <property type="component" value="Unassembled WGS sequence"/>
</dbReference>
<dbReference type="EMBL" id="JAAAIN010005470">
    <property type="protein sequence ID" value="KAG0274383.1"/>
    <property type="molecule type" value="Genomic_DNA"/>
</dbReference>
<feature type="non-terminal residue" evidence="1">
    <location>
        <position position="67"/>
    </location>
</feature>
<keyword evidence="2" id="KW-1185">Reference proteome</keyword>
<sequence>RKIYQRLGRYKRLRGFFLGTWAAYSHEKVEDCFELTLASGLGQLAGPDKMEFISFSELNHRVGEAED</sequence>